<feature type="compositionally biased region" description="Basic and acidic residues" evidence="1">
    <location>
        <begin position="558"/>
        <end position="577"/>
    </location>
</feature>
<comment type="caution">
    <text evidence="2">The sequence shown here is derived from an EMBL/GenBank/DDBJ whole genome shotgun (WGS) entry which is preliminary data.</text>
</comment>
<sequence length="730" mass="75959">MLQGAGESPGQRRRPAELRVDRGQVGQVEVELGIGEAGRGPALQAGGGARALQLGALEGVAVVDLGQAPGEAGRPPEQPVEDGLAEGEALAAQVHLRAHGLAGRVAGEPGGRGQAAGERPAGEVGEGGEVGERRLHRAGQGVLADTPGIVGGQRRALHVQPRHRQGVVGLQAAREVEGGPVSEGAAQGGIGQAQAFDPRVGGQREAAGLRGLGLEVGLDALQGAVRRAQARGLEAAGDAGTSERPLQAPVEDQGPEFGLGGLGHPALGRHRAGLEGEVGHARRVQAAARVEAGGAGDQLQPVDAERPAVGEAQRPVELRRPGEHDCGRAGQQALDARGEVEGQAPVRPDPGDLRRTLGADALAGREVEAGVPGVEGAAPVEVEVDGRRAGQVQALREQAAGRLRQGRLHLQALAVRHEQQACREQPARIEPAHAHVEVEALGRGAELRPPLRREAGRLPGDGLAQDEFGQGEALDLDLDRQVRQELAVGLGRRRDGGRHGPAQHLDAAEFEAVHLQPAREQGQAAPDDAGPVEAQPDPVAVAHRHVADGRVRGQRPIHRADGDAGGRRGERLREQAPEHGLLALVGRAGEARGGGEQQEQAGGRDAPCPAQCRQPRPRTGRGPLLPLAATARARPSPLCGGGWPSRRRGSGEGSALSGYGVPLSRLSSRATLPRRGGRELHGAPQPRKIPEKHHQNDCPRLMYRATGRSWLPLIRSRGKATSTRIGPMPV</sequence>
<keyword evidence="3" id="KW-1185">Reference proteome</keyword>
<dbReference type="Proteomes" id="UP001055057">
    <property type="component" value="Unassembled WGS sequence"/>
</dbReference>
<evidence type="ECO:0000256" key="1">
    <source>
        <dbReference type="SAM" id="MobiDB-lite"/>
    </source>
</evidence>
<feature type="region of interest" description="Disordered" evidence="1">
    <location>
        <begin position="334"/>
        <end position="353"/>
    </location>
</feature>
<reference evidence="2" key="1">
    <citation type="journal article" date="2021" name="Front. Microbiol.">
        <title>Comprehensive Comparative Genomics and Phenotyping of Methylobacterium Species.</title>
        <authorList>
            <person name="Alessa O."/>
            <person name="Ogura Y."/>
            <person name="Fujitani Y."/>
            <person name="Takami H."/>
            <person name="Hayashi T."/>
            <person name="Sahin N."/>
            <person name="Tani A."/>
        </authorList>
    </citation>
    <scope>NUCLEOTIDE SEQUENCE</scope>
    <source>
        <strain evidence="2">DSM 23632</strain>
    </source>
</reference>
<name>A0ABQ4TZN5_9HYPH</name>
<feature type="region of interest" description="Disordered" evidence="1">
    <location>
        <begin position="103"/>
        <end position="130"/>
    </location>
</feature>
<accession>A0ABQ4TZN5</accession>
<proteinExistence type="predicted"/>
<reference evidence="2" key="2">
    <citation type="submission" date="2021-08" db="EMBL/GenBank/DDBJ databases">
        <authorList>
            <person name="Tani A."/>
            <person name="Ola A."/>
            <person name="Ogura Y."/>
            <person name="Katsura K."/>
            <person name="Hayashi T."/>
        </authorList>
    </citation>
    <scope>NUCLEOTIDE SEQUENCE</scope>
    <source>
        <strain evidence="2">DSM 23632</strain>
    </source>
</reference>
<evidence type="ECO:0000313" key="2">
    <source>
        <dbReference type="EMBL" id="GJE59060.1"/>
    </source>
</evidence>
<evidence type="ECO:0000313" key="3">
    <source>
        <dbReference type="Proteomes" id="UP001055057"/>
    </source>
</evidence>
<feature type="compositionally biased region" description="Low complexity" evidence="1">
    <location>
        <begin position="620"/>
        <end position="638"/>
    </location>
</feature>
<gene>
    <name evidence="2" type="ORF">MPOCJGCO_1147</name>
</gene>
<feature type="region of interest" description="Disordered" evidence="1">
    <location>
        <begin position="1"/>
        <end position="22"/>
    </location>
</feature>
<feature type="compositionally biased region" description="Low complexity" evidence="1">
    <location>
        <begin position="597"/>
        <end position="614"/>
    </location>
</feature>
<feature type="region of interest" description="Disordered" evidence="1">
    <location>
        <begin position="546"/>
        <end position="694"/>
    </location>
</feature>
<protein>
    <submittedName>
        <fullName evidence="2">Uncharacterized protein</fullName>
    </submittedName>
</protein>
<dbReference type="EMBL" id="BPRB01000060">
    <property type="protein sequence ID" value="GJE59060.1"/>
    <property type="molecule type" value="Genomic_DNA"/>
</dbReference>
<organism evidence="2 3">
    <name type="scientific">Methylobacterium trifolii</name>
    <dbReference type="NCBI Taxonomy" id="1003092"/>
    <lineage>
        <taxon>Bacteria</taxon>
        <taxon>Pseudomonadati</taxon>
        <taxon>Pseudomonadota</taxon>
        <taxon>Alphaproteobacteria</taxon>
        <taxon>Hyphomicrobiales</taxon>
        <taxon>Methylobacteriaceae</taxon>
        <taxon>Methylobacterium</taxon>
    </lineage>
</organism>